<evidence type="ECO:0000256" key="1">
    <source>
        <dbReference type="SAM" id="MobiDB-lite"/>
    </source>
</evidence>
<evidence type="ECO:0000313" key="3">
    <source>
        <dbReference type="Proteomes" id="UP000055024"/>
    </source>
</evidence>
<protein>
    <submittedName>
        <fullName evidence="2">Uncharacterized protein</fullName>
    </submittedName>
</protein>
<reference evidence="2 3" key="1">
    <citation type="submission" date="2015-01" db="EMBL/GenBank/DDBJ databases">
        <title>Evolution of Trichinella species and genotypes.</title>
        <authorList>
            <person name="Korhonen P.K."/>
            <person name="Edoardo P."/>
            <person name="Giuseppe L.R."/>
            <person name="Gasser R.B."/>
        </authorList>
    </citation>
    <scope>NUCLEOTIDE SEQUENCE [LARGE SCALE GENOMIC DNA]</scope>
    <source>
        <strain evidence="2">ISS1029</strain>
    </source>
</reference>
<proteinExistence type="predicted"/>
<comment type="caution">
    <text evidence="2">The sequence shown here is derived from an EMBL/GenBank/DDBJ whole genome shotgun (WGS) entry which is preliminary data.</text>
</comment>
<keyword evidence="3" id="KW-1185">Reference proteome</keyword>
<name>A0A0V1HPM3_9BILA</name>
<organism evidence="2 3">
    <name type="scientific">Trichinella zimbabwensis</name>
    <dbReference type="NCBI Taxonomy" id="268475"/>
    <lineage>
        <taxon>Eukaryota</taxon>
        <taxon>Metazoa</taxon>
        <taxon>Ecdysozoa</taxon>
        <taxon>Nematoda</taxon>
        <taxon>Enoplea</taxon>
        <taxon>Dorylaimia</taxon>
        <taxon>Trichinellida</taxon>
        <taxon>Trichinellidae</taxon>
        <taxon>Trichinella</taxon>
    </lineage>
</organism>
<dbReference type="AlphaFoldDB" id="A0A0V1HPM3"/>
<dbReference type="Proteomes" id="UP000055024">
    <property type="component" value="Unassembled WGS sequence"/>
</dbReference>
<feature type="region of interest" description="Disordered" evidence="1">
    <location>
        <begin position="144"/>
        <end position="164"/>
    </location>
</feature>
<accession>A0A0V1HPM3</accession>
<sequence length="164" mass="18719">MHLQRIHQQCFSHIKPFISKNCDRAWNTSAPFVVVFSNGEKSSPSSIVFVENSLLLSLKIRYRNRRLAVVSSRLVLALCVIFRAVDLSCSCLYFCIDFNPWNKVPYSVFYCQDNLQHFWCHEPGDRNLKILVLIPRDEVGDDEATSVDRTEAPAGCHHSSVESA</sequence>
<dbReference type="EMBL" id="JYDP01000042">
    <property type="protein sequence ID" value="KRZ12295.1"/>
    <property type="molecule type" value="Genomic_DNA"/>
</dbReference>
<evidence type="ECO:0000313" key="2">
    <source>
        <dbReference type="EMBL" id="KRZ12295.1"/>
    </source>
</evidence>
<gene>
    <name evidence="2" type="ORF">T11_14444</name>
</gene>